<feature type="transmembrane region" description="Helical" evidence="8">
    <location>
        <begin position="117"/>
        <end position="133"/>
    </location>
</feature>
<feature type="transmembrane region" description="Helical" evidence="8">
    <location>
        <begin position="38"/>
        <end position="63"/>
    </location>
</feature>
<comment type="subcellular location">
    <subcellularLocation>
        <location evidence="1">Membrane</location>
        <topology evidence="1">Multi-pass membrane protein</topology>
    </subcellularLocation>
</comment>
<evidence type="ECO:0000256" key="4">
    <source>
        <dbReference type="ARBA" id="ARBA00022544"/>
    </source>
</evidence>
<dbReference type="KEGG" id="aamy:GFC30_1922"/>
<evidence type="ECO:0000313" key="9">
    <source>
        <dbReference type="EMBL" id="ANB59451.1"/>
    </source>
</evidence>
<feature type="transmembrane region" description="Helical" evidence="8">
    <location>
        <begin position="12"/>
        <end position="32"/>
    </location>
</feature>
<evidence type="ECO:0000256" key="1">
    <source>
        <dbReference type="ARBA" id="ARBA00004141"/>
    </source>
</evidence>
<dbReference type="PATRIC" id="fig|294699.3.peg.1970"/>
<organism evidence="9 10">
    <name type="scientific">Anoxybacteroides amylolyticum</name>
    <dbReference type="NCBI Taxonomy" id="294699"/>
    <lineage>
        <taxon>Bacteria</taxon>
        <taxon>Bacillati</taxon>
        <taxon>Bacillota</taxon>
        <taxon>Bacilli</taxon>
        <taxon>Bacillales</taxon>
        <taxon>Anoxybacillaceae</taxon>
        <taxon>Anoxybacteroides</taxon>
    </lineage>
</organism>
<dbReference type="PANTHER" id="PTHR34975">
    <property type="entry name" value="SPORE GERMINATION PROTEIN A2"/>
    <property type="match status" value="1"/>
</dbReference>
<feature type="transmembrane region" description="Helical" evidence="8">
    <location>
        <begin position="75"/>
        <end position="97"/>
    </location>
</feature>
<accession>A0A167T4V3</accession>
<keyword evidence="4" id="KW-0309">Germination</keyword>
<keyword evidence="5 8" id="KW-0812">Transmembrane</keyword>
<feature type="transmembrane region" description="Helical" evidence="8">
    <location>
        <begin position="271"/>
        <end position="296"/>
    </location>
</feature>
<feature type="transmembrane region" description="Helical" evidence="8">
    <location>
        <begin position="145"/>
        <end position="167"/>
    </location>
</feature>
<dbReference type="Pfam" id="PF03845">
    <property type="entry name" value="Spore_permease"/>
    <property type="match status" value="1"/>
</dbReference>
<evidence type="ECO:0000256" key="7">
    <source>
        <dbReference type="ARBA" id="ARBA00023136"/>
    </source>
</evidence>
<evidence type="ECO:0000256" key="2">
    <source>
        <dbReference type="ARBA" id="ARBA00007998"/>
    </source>
</evidence>
<feature type="transmembrane region" description="Helical" evidence="8">
    <location>
        <begin position="187"/>
        <end position="209"/>
    </location>
</feature>
<gene>
    <name evidence="9" type="ORF">GFC30_1922</name>
</gene>
<dbReference type="Proteomes" id="UP000076865">
    <property type="component" value="Chromosome"/>
</dbReference>
<keyword evidence="6 8" id="KW-1133">Transmembrane helix</keyword>
<dbReference type="GO" id="GO:0016020">
    <property type="term" value="C:membrane"/>
    <property type="evidence" value="ECO:0007669"/>
    <property type="project" value="UniProtKB-SubCell"/>
</dbReference>
<dbReference type="NCBIfam" id="TIGR00912">
    <property type="entry name" value="2A0309"/>
    <property type="match status" value="1"/>
</dbReference>
<dbReference type="InterPro" id="IPR004761">
    <property type="entry name" value="Spore_GerAB"/>
</dbReference>
<feature type="transmembrane region" description="Helical" evidence="8">
    <location>
        <begin position="221"/>
        <end position="243"/>
    </location>
</feature>
<reference evidence="9 10" key="1">
    <citation type="journal article" date="2006" name="Syst. Appl. Microbiol.">
        <title>Anoxybacillus amylolyticus sp. nov., a thermophilic amylase producing bacterium isolated from Mount Rittmann (Antarctica).</title>
        <authorList>
            <person name="Poli A."/>
            <person name="Esposito E."/>
            <person name="Lama L."/>
            <person name="Orlando P."/>
            <person name="Nicolaus G."/>
            <person name="de Appolonia F."/>
            <person name="Gambacorta A."/>
            <person name="Nicolaus B."/>
        </authorList>
    </citation>
    <scope>NUCLEOTIDE SEQUENCE [LARGE SCALE GENOMIC DNA]</scope>
    <source>
        <strain evidence="9 10">DSM 15939</strain>
    </source>
</reference>
<evidence type="ECO:0000256" key="3">
    <source>
        <dbReference type="ARBA" id="ARBA00022448"/>
    </source>
</evidence>
<keyword evidence="3" id="KW-0813">Transport</keyword>
<dbReference type="AlphaFoldDB" id="A0A167T4V3"/>
<dbReference type="EMBL" id="CP015438">
    <property type="protein sequence ID" value="ANB59451.1"/>
    <property type="molecule type" value="Genomic_DNA"/>
</dbReference>
<dbReference type="PANTHER" id="PTHR34975:SF2">
    <property type="entry name" value="SPORE GERMINATION PROTEIN A2"/>
    <property type="match status" value="1"/>
</dbReference>
<comment type="similarity">
    <text evidence="2">Belongs to the amino acid-polyamine-organocation (APC) superfamily. Spore germination protein (SGP) (TC 2.A.3.9) family.</text>
</comment>
<evidence type="ECO:0000256" key="5">
    <source>
        <dbReference type="ARBA" id="ARBA00022692"/>
    </source>
</evidence>
<feature type="transmembrane region" description="Helical" evidence="8">
    <location>
        <begin position="340"/>
        <end position="360"/>
    </location>
</feature>
<evidence type="ECO:0000313" key="10">
    <source>
        <dbReference type="Proteomes" id="UP000076865"/>
    </source>
</evidence>
<keyword evidence="7 8" id="KW-0472">Membrane</keyword>
<name>A0A167T4V3_9BACL</name>
<proteinExistence type="inferred from homology"/>
<evidence type="ECO:0000256" key="8">
    <source>
        <dbReference type="SAM" id="Phobius"/>
    </source>
</evidence>
<sequence length="374" mass="42447">MNMERAQLNARQLLVLAILFEHGSAMVIPLGVDARQDGWIAIVCGMVFGWMLFFVYYLIFTYYPLVPLTSYSQQIIGPFFGKGVALTYVLYFLYIAARVLRDFGELLLTFAYPETPLFILNAVMMMTVMYAAYKGIEVLARTGELFFFWLCLTGIVGLVLVIIAGLIDVHRLQPVLEEGWKRVFKVVFTQTLYVPFGEMVVFTMLFPYIHQPEKTKIVGWLAMFLSGINLAAMMATNIAVLGADTVSRSTFPLLNTIREIRVANFLERLDVLFMIALVVGGFFKISLFFYAGVIGTADLFRVKEHQRLVYPLGLSVLLLSIAIASNFSEHIKEGLNIVTLYMHIPLQVGIPLLLLLFAIIRHRSSFLFRKQEKK</sequence>
<keyword evidence="10" id="KW-1185">Reference proteome</keyword>
<feature type="transmembrane region" description="Helical" evidence="8">
    <location>
        <begin position="308"/>
        <end position="328"/>
    </location>
</feature>
<protein>
    <submittedName>
        <fullName evidence="9">Spore germination family protein</fullName>
    </submittedName>
</protein>
<dbReference type="GO" id="GO:0009847">
    <property type="term" value="P:spore germination"/>
    <property type="evidence" value="ECO:0007669"/>
    <property type="project" value="InterPro"/>
</dbReference>
<evidence type="ECO:0000256" key="6">
    <source>
        <dbReference type="ARBA" id="ARBA00022989"/>
    </source>
</evidence>